<dbReference type="Gene3D" id="2.40.70.10">
    <property type="entry name" value="Acid Proteases"/>
    <property type="match status" value="1"/>
</dbReference>
<gene>
    <name evidence="1" type="ORF">KIW84_044369</name>
</gene>
<proteinExistence type="predicted"/>
<organism evidence="1 2">
    <name type="scientific">Pisum sativum</name>
    <name type="common">Garden pea</name>
    <name type="synonym">Lathyrus oleraceus</name>
    <dbReference type="NCBI Taxonomy" id="3888"/>
    <lineage>
        <taxon>Eukaryota</taxon>
        <taxon>Viridiplantae</taxon>
        <taxon>Streptophyta</taxon>
        <taxon>Embryophyta</taxon>
        <taxon>Tracheophyta</taxon>
        <taxon>Spermatophyta</taxon>
        <taxon>Magnoliopsida</taxon>
        <taxon>eudicotyledons</taxon>
        <taxon>Gunneridae</taxon>
        <taxon>Pentapetalae</taxon>
        <taxon>rosids</taxon>
        <taxon>fabids</taxon>
        <taxon>Fabales</taxon>
        <taxon>Fabaceae</taxon>
        <taxon>Papilionoideae</taxon>
        <taxon>50 kb inversion clade</taxon>
        <taxon>NPAAA clade</taxon>
        <taxon>Hologalegina</taxon>
        <taxon>IRL clade</taxon>
        <taxon>Fabeae</taxon>
        <taxon>Lathyrus</taxon>
    </lineage>
</organism>
<evidence type="ECO:0000313" key="1">
    <source>
        <dbReference type="EMBL" id="KAI5420541.1"/>
    </source>
</evidence>
<keyword evidence="2" id="KW-1185">Reference proteome</keyword>
<protein>
    <submittedName>
        <fullName evidence="1">Uncharacterized protein</fullName>
    </submittedName>
</protein>
<dbReference type="Proteomes" id="UP001058974">
    <property type="component" value="Chromosome 4"/>
</dbReference>
<dbReference type="EMBL" id="JAMSHJ010000004">
    <property type="protein sequence ID" value="KAI5420541.1"/>
    <property type="molecule type" value="Genomic_DNA"/>
</dbReference>
<dbReference type="Gramene" id="Psat04G0436900-T1">
    <property type="protein sequence ID" value="KAI5420541.1"/>
    <property type="gene ID" value="KIW84_044369"/>
</dbReference>
<evidence type="ECO:0000313" key="2">
    <source>
        <dbReference type="Proteomes" id="UP001058974"/>
    </source>
</evidence>
<reference evidence="1 2" key="1">
    <citation type="journal article" date="2022" name="Nat. Genet.">
        <title>Improved pea reference genome and pan-genome highlight genomic features and evolutionary characteristics.</title>
        <authorList>
            <person name="Yang T."/>
            <person name="Liu R."/>
            <person name="Luo Y."/>
            <person name="Hu S."/>
            <person name="Wang D."/>
            <person name="Wang C."/>
            <person name="Pandey M.K."/>
            <person name="Ge S."/>
            <person name="Xu Q."/>
            <person name="Li N."/>
            <person name="Li G."/>
            <person name="Huang Y."/>
            <person name="Saxena R.K."/>
            <person name="Ji Y."/>
            <person name="Li M."/>
            <person name="Yan X."/>
            <person name="He Y."/>
            <person name="Liu Y."/>
            <person name="Wang X."/>
            <person name="Xiang C."/>
            <person name="Varshney R.K."/>
            <person name="Ding H."/>
            <person name="Gao S."/>
            <person name="Zong X."/>
        </authorList>
    </citation>
    <scope>NUCLEOTIDE SEQUENCE [LARGE SCALE GENOMIC DNA]</scope>
    <source>
        <strain evidence="1 2">cv. Zhongwan 6</strain>
    </source>
</reference>
<accession>A0A9D4XKX0</accession>
<name>A0A9D4XKX0_PEA</name>
<sequence length="225" mass="25321">MYWDLNVGAVQICFDAYVLELGGMDLILGVVWLETLGKVTMDWKEMSMVFNHKGSKVKLLGQAVDDTMATFQRIITPSRMIAGCEWPTLMEVLGSPVSCVSDHQTKELGGLLDRFVIVFKEIQGLPPPRNTSHSIEILHGDGLQEWMAKLLGFDFEVVYKVGVENKVVDTLSRQHEDAELQTIKSYPIWQQSSQLQQEVSNDPLLKNIVEAIQKDPNDKLGFALK</sequence>
<comment type="caution">
    <text evidence="1">The sequence shown here is derived from an EMBL/GenBank/DDBJ whole genome shotgun (WGS) entry which is preliminary data.</text>
</comment>
<dbReference type="InterPro" id="IPR021109">
    <property type="entry name" value="Peptidase_aspartic_dom_sf"/>
</dbReference>
<dbReference type="AlphaFoldDB" id="A0A9D4XKX0"/>